<dbReference type="Gene3D" id="1.20.1250.20">
    <property type="entry name" value="MFS general substrate transporter like domains"/>
    <property type="match status" value="1"/>
</dbReference>
<dbReference type="PROSITE" id="PS50850">
    <property type="entry name" value="MFS"/>
    <property type="match status" value="1"/>
</dbReference>
<sequence>MTAGLVAMVSLVAFEYMAVAIAMPVVAGELGGPPLYGLAFSSAMAAGVVGTVLGGRWADVRGPRAPLWAGVAGFAAGLTVAGLAPSMEVLIAGRFL</sequence>
<feature type="transmembrane region" description="Helical" evidence="5">
    <location>
        <begin position="38"/>
        <end position="55"/>
    </location>
</feature>
<organism evidence="7 8">
    <name type="scientific">Nonomuraea antimicrobica</name>
    <dbReference type="NCBI Taxonomy" id="561173"/>
    <lineage>
        <taxon>Bacteria</taxon>
        <taxon>Bacillati</taxon>
        <taxon>Actinomycetota</taxon>
        <taxon>Actinomycetes</taxon>
        <taxon>Streptosporangiales</taxon>
        <taxon>Streptosporangiaceae</taxon>
        <taxon>Nonomuraea</taxon>
    </lineage>
</organism>
<dbReference type="Pfam" id="PF07690">
    <property type="entry name" value="MFS_1"/>
    <property type="match status" value="1"/>
</dbReference>
<keyword evidence="3 5" id="KW-1133">Transmembrane helix</keyword>
<evidence type="ECO:0000256" key="5">
    <source>
        <dbReference type="SAM" id="Phobius"/>
    </source>
</evidence>
<protein>
    <recommendedName>
        <fullName evidence="6">Major facilitator superfamily (MFS) profile domain-containing protein</fullName>
    </recommendedName>
</protein>
<evidence type="ECO:0000256" key="2">
    <source>
        <dbReference type="ARBA" id="ARBA00022692"/>
    </source>
</evidence>
<feature type="domain" description="Major facilitator superfamily (MFS) profile" evidence="6">
    <location>
        <begin position="1"/>
        <end position="96"/>
    </location>
</feature>
<evidence type="ECO:0000259" key="6">
    <source>
        <dbReference type="PROSITE" id="PS50850"/>
    </source>
</evidence>
<gene>
    <name evidence="7" type="ORF">GCM10022224_048770</name>
</gene>
<name>A0ABP7C6G1_9ACTN</name>
<evidence type="ECO:0000313" key="7">
    <source>
        <dbReference type="EMBL" id="GAA3678840.1"/>
    </source>
</evidence>
<dbReference type="InterPro" id="IPR011701">
    <property type="entry name" value="MFS"/>
</dbReference>
<comment type="subcellular location">
    <subcellularLocation>
        <location evidence="1">Cell membrane</location>
        <topology evidence="1">Multi-pass membrane protein</topology>
    </subcellularLocation>
</comment>
<dbReference type="SUPFAM" id="SSF103473">
    <property type="entry name" value="MFS general substrate transporter"/>
    <property type="match status" value="1"/>
</dbReference>
<feature type="transmembrane region" description="Helical" evidence="5">
    <location>
        <begin position="67"/>
        <end position="87"/>
    </location>
</feature>
<dbReference type="Proteomes" id="UP001500902">
    <property type="component" value="Unassembled WGS sequence"/>
</dbReference>
<keyword evidence="2 5" id="KW-0812">Transmembrane</keyword>
<dbReference type="InterPro" id="IPR020846">
    <property type="entry name" value="MFS_dom"/>
</dbReference>
<dbReference type="EMBL" id="BAAAZP010000090">
    <property type="protein sequence ID" value="GAA3678840.1"/>
    <property type="molecule type" value="Genomic_DNA"/>
</dbReference>
<keyword evidence="4 5" id="KW-0472">Membrane</keyword>
<keyword evidence="8" id="KW-1185">Reference proteome</keyword>
<evidence type="ECO:0000256" key="3">
    <source>
        <dbReference type="ARBA" id="ARBA00022989"/>
    </source>
</evidence>
<evidence type="ECO:0000256" key="1">
    <source>
        <dbReference type="ARBA" id="ARBA00004651"/>
    </source>
</evidence>
<accession>A0ABP7C6G1</accession>
<dbReference type="InterPro" id="IPR036259">
    <property type="entry name" value="MFS_trans_sf"/>
</dbReference>
<comment type="caution">
    <text evidence="7">The sequence shown here is derived from an EMBL/GenBank/DDBJ whole genome shotgun (WGS) entry which is preliminary data.</text>
</comment>
<proteinExistence type="predicted"/>
<evidence type="ECO:0000256" key="4">
    <source>
        <dbReference type="ARBA" id="ARBA00023136"/>
    </source>
</evidence>
<evidence type="ECO:0000313" key="8">
    <source>
        <dbReference type="Proteomes" id="UP001500902"/>
    </source>
</evidence>
<reference evidence="8" key="1">
    <citation type="journal article" date="2019" name="Int. J. Syst. Evol. Microbiol.">
        <title>The Global Catalogue of Microorganisms (GCM) 10K type strain sequencing project: providing services to taxonomists for standard genome sequencing and annotation.</title>
        <authorList>
            <consortium name="The Broad Institute Genomics Platform"/>
            <consortium name="The Broad Institute Genome Sequencing Center for Infectious Disease"/>
            <person name="Wu L."/>
            <person name="Ma J."/>
        </authorList>
    </citation>
    <scope>NUCLEOTIDE SEQUENCE [LARGE SCALE GENOMIC DNA]</scope>
    <source>
        <strain evidence="8">JCM 16904</strain>
    </source>
</reference>